<reference evidence="5" key="1">
    <citation type="journal article" date="2019" name="Int. J. Syst. Evol. Microbiol.">
        <title>The Global Catalogue of Microorganisms (GCM) 10K type strain sequencing project: providing services to taxonomists for standard genome sequencing and annotation.</title>
        <authorList>
            <consortium name="The Broad Institute Genomics Platform"/>
            <consortium name="The Broad Institute Genome Sequencing Center for Infectious Disease"/>
            <person name="Wu L."/>
            <person name="Ma J."/>
        </authorList>
    </citation>
    <scope>NUCLEOTIDE SEQUENCE [LARGE SCALE GENOMIC DNA]</scope>
    <source>
        <strain evidence="5">JCM 17759</strain>
    </source>
</reference>
<feature type="region of interest" description="Disordered" evidence="1">
    <location>
        <begin position="174"/>
        <end position="217"/>
    </location>
</feature>
<dbReference type="InterPro" id="IPR011033">
    <property type="entry name" value="PRC_barrel-like_sf"/>
</dbReference>
<feature type="chain" id="PRO_5047360205" evidence="2">
    <location>
        <begin position="25"/>
        <end position="217"/>
    </location>
</feature>
<dbReference type="Proteomes" id="UP001500840">
    <property type="component" value="Unassembled WGS sequence"/>
</dbReference>
<evidence type="ECO:0000313" key="5">
    <source>
        <dbReference type="Proteomes" id="UP001500840"/>
    </source>
</evidence>
<sequence>MKATLRYAILTIALATLSFDVASAQEARDQDRNVARNRDRANVGQLDEKTQGTTIRVSQLIGYNIQNSQGESVGEIKDIVLDATTGKVRYAAVTYGGFLGMGNKLFAVPFEAFRVQVDPDELDEGDDIDSDDYVLVLNVTQEQLKGQQGFDEDNWPNMADRTWARDLDKRYNVNRNEDAKDRMLRENRQNRQNRLNRENRGNRATRENREDLETDNQ</sequence>
<feature type="signal peptide" evidence="2">
    <location>
        <begin position="1"/>
        <end position="24"/>
    </location>
</feature>
<feature type="domain" description="PRC-barrel" evidence="3">
    <location>
        <begin position="54"/>
        <end position="118"/>
    </location>
</feature>
<protein>
    <submittedName>
        <fullName evidence="4">PRC-barrel domain-containing protein</fullName>
    </submittedName>
</protein>
<accession>A0ABP8MR49</accession>
<dbReference type="Gene3D" id="2.30.30.240">
    <property type="entry name" value="PRC-barrel domain"/>
    <property type="match status" value="1"/>
</dbReference>
<organism evidence="4 5">
    <name type="scientific">Novipirellula rosea</name>
    <dbReference type="NCBI Taxonomy" id="1031540"/>
    <lineage>
        <taxon>Bacteria</taxon>
        <taxon>Pseudomonadati</taxon>
        <taxon>Planctomycetota</taxon>
        <taxon>Planctomycetia</taxon>
        <taxon>Pirellulales</taxon>
        <taxon>Pirellulaceae</taxon>
        <taxon>Novipirellula</taxon>
    </lineage>
</organism>
<proteinExistence type="predicted"/>
<keyword evidence="2" id="KW-0732">Signal</keyword>
<keyword evidence="5" id="KW-1185">Reference proteome</keyword>
<evidence type="ECO:0000256" key="2">
    <source>
        <dbReference type="SAM" id="SignalP"/>
    </source>
</evidence>
<evidence type="ECO:0000259" key="3">
    <source>
        <dbReference type="Pfam" id="PF05239"/>
    </source>
</evidence>
<dbReference type="RefSeq" id="WP_345322424.1">
    <property type="nucleotide sequence ID" value="NZ_BAABGA010000031.1"/>
</dbReference>
<name>A0ABP8MR49_9BACT</name>
<comment type="caution">
    <text evidence="4">The sequence shown here is derived from an EMBL/GenBank/DDBJ whole genome shotgun (WGS) entry which is preliminary data.</text>
</comment>
<dbReference type="EMBL" id="BAABGA010000031">
    <property type="protein sequence ID" value="GAA4453615.1"/>
    <property type="molecule type" value="Genomic_DNA"/>
</dbReference>
<dbReference type="PANTHER" id="PTHR36505:SF1">
    <property type="entry name" value="BLR1072 PROTEIN"/>
    <property type="match status" value="1"/>
</dbReference>
<dbReference type="Pfam" id="PF05239">
    <property type="entry name" value="PRC"/>
    <property type="match status" value="1"/>
</dbReference>
<dbReference type="PANTHER" id="PTHR36505">
    <property type="entry name" value="BLR1072 PROTEIN"/>
    <property type="match status" value="1"/>
</dbReference>
<evidence type="ECO:0000256" key="1">
    <source>
        <dbReference type="SAM" id="MobiDB-lite"/>
    </source>
</evidence>
<gene>
    <name evidence="4" type="ORF">GCM10023156_24830</name>
</gene>
<dbReference type="SUPFAM" id="SSF50346">
    <property type="entry name" value="PRC-barrel domain"/>
    <property type="match status" value="1"/>
</dbReference>
<feature type="compositionally biased region" description="Basic and acidic residues" evidence="1">
    <location>
        <begin position="174"/>
        <end position="211"/>
    </location>
</feature>
<evidence type="ECO:0000313" key="4">
    <source>
        <dbReference type="EMBL" id="GAA4453615.1"/>
    </source>
</evidence>
<dbReference type="InterPro" id="IPR027275">
    <property type="entry name" value="PRC-brl_dom"/>
</dbReference>